<proteinExistence type="inferred from homology"/>
<keyword evidence="10" id="KW-0966">Cell projection</keyword>
<dbReference type="NCBIfam" id="TIGR02492">
    <property type="entry name" value="flgK_ends"/>
    <property type="match status" value="1"/>
</dbReference>
<dbReference type="SUPFAM" id="SSF64518">
    <property type="entry name" value="Phase 1 flagellin"/>
    <property type="match status" value="2"/>
</dbReference>
<dbReference type="Pfam" id="PF22638">
    <property type="entry name" value="FlgK_D1"/>
    <property type="match status" value="1"/>
</dbReference>
<dbReference type="PANTHER" id="PTHR30033">
    <property type="entry name" value="FLAGELLAR HOOK-ASSOCIATED PROTEIN 1"/>
    <property type="match status" value="1"/>
</dbReference>
<comment type="similarity">
    <text evidence="3">Belongs to the flagella basal body rod proteins family.</text>
</comment>
<dbReference type="InterPro" id="IPR010930">
    <property type="entry name" value="Flg_bb/hook_C_dom"/>
</dbReference>
<sequence length="720" mass="74032">MSSILSIGKSALAAAQAGLATTGHNIANAATPGYSRQEVLQTSAGAQNLGSGYIGKGTAISDVRRIYSDILAGNVRTGMSAQGQTEAYYTQLNQINNVLANSSAGLSPTLQDFFASIQNLASHPNANEARQSVISAGQTLVSRFQALDGQMRELAGNVNSQIESTVTTINTYAEQIAKLNDAIELAAGAAGGKASNDLLDQRDHAITELSREIKTTVVRQGNSYNVFVGNGQPLVVGANDYKLTTVDSEYDPTRTEVGYLSNGKIIELGQNSLSGGRLGGLLEFRSKSLDPAFSALGRVAIGLASTFNAQHRLGVDQNGANGGDFFSIALPTAQGSKDNTSGARIQLALSDAGALTGDEYELTFNGAASYTLVNRTTGERSTGPFDEVTSRIKGVTVSAPSPAMANGESFLIAPARSGAADIKLAVTDVAKLAAGSPAVSSAPTGNTGSGKISAVTVNSSVLMQAAPLSLTYAGASPGGTLSGFPANQPVSVTRGATTTSYPAGTASVPYDTGDVVTVGGVALHGIPAVAGAHPIDRPYTTLQFSGGSLRNFPDNAVVSVRHANGTTATHNVANWTTTIPYAEGDTFSFGGISVTITGTPVDGDSFVIGPNPTGAGDNRNALALGALQTAKTMAGGTTTYQGAYGQLVSAVGNKTRELEVSNKAETKYLEQAEAEFQAESGVNLDEEAANLMRYQQAYQAAAKMMQTASQLFDMLLQMGG</sequence>
<evidence type="ECO:0000256" key="4">
    <source>
        <dbReference type="ARBA" id="ARBA00016244"/>
    </source>
</evidence>
<dbReference type="InterPro" id="IPR053927">
    <property type="entry name" value="FlgK_helical"/>
</dbReference>
<evidence type="ECO:0000259" key="8">
    <source>
        <dbReference type="Pfam" id="PF06429"/>
    </source>
</evidence>
<gene>
    <name evidence="10" type="primary">flgK</name>
    <name evidence="10" type="ORF">NCCP691_26860</name>
</gene>
<dbReference type="Proteomes" id="UP000887222">
    <property type="component" value="Unassembled WGS sequence"/>
</dbReference>
<name>A0ABQ4Q6V8_9BURK</name>
<keyword evidence="11" id="KW-1185">Reference proteome</keyword>
<evidence type="ECO:0000259" key="9">
    <source>
        <dbReference type="Pfam" id="PF22638"/>
    </source>
</evidence>
<feature type="domain" description="Flagellar basal-body/hook protein C-terminal" evidence="8">
    <location>
        <begin position="678"/>
        <end position="718"/>
    </location>
</feature>
<dbReference type="RefSeq" id="WP_220809089.1">
    <property type="nucleotide sequence ID" value="NZ_BPMK01000011.1"/>
</dbReference>
<evidence type="ECO:0000256" key="5">
    <source>
        <dbReference type="ARBA" id="ARBA00022525"/>
    </source>
</evidence>
<dbReference type="EMBL" id="BPMK01000011">
    <property type="protein sequence ID" value="GIZ52672.1"/>
    <property type="molecule type" value="Genomic_DNA"/>
</dbReference>
<dbReference type="InterPro" id="IPR002371">
    <property type="entry name" value="FlgK"/>
</dbReference>
<accession>A0ABQ4Q6V8</accession>
<feature type="domain" description="Flagellar basal body rod protein N-terminal" evidence="7">
    <location>
        <begin position="7"/>
        <end position="34"/>
    </location>
</feature>
<dbReference type="Pfam" id="PF00460">
    <property type="entry name" value="Flg_bb_rod"/>
    <property type="match status" value="1"/>
</dbReference>
<evidence type="ECO:0000313" key="10">
    <source>
        <dbReference type="EMBL" id="GIZ52672.1"/>
    </source>
</evidence>
<evidence type="ECO:0000313" key="11">
    <source>
        <dbReference type="Proteomes" id="UP000887222"/>
    </source>
</evidence>
<keyword evidence="10" id="KW-0969">Cilium</keyword>
<keyword evidence="10" id="KW-0282">Flagellum</keyword>
<evidence type="ECO:0000256" key="3">
    <source>
        <dbReference type="ARBA" id="ARBA00009677"/>
    </source>
</evidence>
<dbReference type="InterPro" id="IPR001444">
    <property type="entry name" value="Flag_bb_rod_N"/>
</dbReference>
<feature type="domain" description="Flagellar hook-associated protein FlgK helical" evidence="9">
    <location>
        <begin position="92"/>
        <end position="326"/>
    </location>
</feature>
<protein>
    <recommendedName>
        <fullName evidence="4">Flagellar hook-associated protein 1</fullName>
    </recommendedName>
</protein>
<organism evidence="10 11">
    <name type="scientific">Noviherbaspirillum aridicola</name>
    <dbReference type="NCBI Taxonomy" id="2849687"/>
    <lineage>
        <taxon>Bacteria</taxon>
        <taxon>Pseudomonadati</taxon>
        <taxon>Pseudomonadota</taxon>
        <taxon>Betaproteobacteria</taxon>
        <taxon>Burkholderiales</taxon>
        <taxon>Oxalobacteraceae</taxon>
        <taxon>Noviherbaspirillum</taxon>
    </lineage>
</organism>
<evidence type="ECO:0000259" key="7">
    <source>
        <dbReference type="Pfam" id="PF00460"/>
    </source>
</evidence>
<dbReference type="PANTHER" id="PTHR30033:SF1">
    <property type="entry name" value="FLAGELLAR HOOK-ASSOCIATED PROTEIN 1"/>
    <property type="match status" value="1"/>
</dbReference>
<dbReference type="Pfam" id="PF06429">
    <property type="entry name" value="Flg_bbr_C"/>
    <property type="match status" value="1"/>
</dbReference>
<evidence type="ECO:0000256" key="2">
    <source>
        <dbReference type="ARBA" id="ARBA00004613"/>
    </source>
</evidence>
<comment type="subcellular location">
    <subcellularLocation>
        <location evidence="1">Bacterial flagellum</location>
    </subcellularLocation>
    <subcellularLocation>
        <location evidence="2">Secreted</location>
    </subcellularLocation>
</comment>
<evidence type="ECO:0000256" key="1">
    <source>
        <dbReference type="ARBA" id="ARBA00004365"/>
    </source>
</evidence>
<comment type="caution">
    <text evidence="10">The sequence shown here is derived from an EMBL/GenBank/DDBJ whole genome shotgun (WGS) entry which is preliminary data.</text>
</comment>
<evidence type="ECO:0000256" key="6">
    <source>
        <dbReference type="ARBA" id="ARBA00023143"/>
    </source>
</evidence>
<reference evidence="10 11" key="1">
    <citation type="journal article" date="2022" name="Int. J. Syst. Evol. Microbiol.">
        <title>Noviherbaspirillum aridicola sp. nov., isolated from an arid soil in Pakistan.</title>
        <authorList>
            <person name="Khan I.U."/>
            <person name="Saqib M."/>
            <person name="Amin A."/>
            <person name="Hussain F."/>
            <person name="Li L."/>
            <person name="Liu Y.H."/>
            <person name="Fang B.Z."/>
            <person name="Ahmed I."/>
            <person name="Li W.J."/>
        </authorList>
    </citation>
    <scope>NUCLEOTIDE SEQUENCE [LARGE SCALE GENOMIC DNA]</scope>
    <source>
        <strain evidence="10 11">NCCP-691</strain>
    </source>
</reference>
<dbReference type="PRINTS" id="PR01005">
    <property type="entry name" value="FLGHOOKAP1"/>
</dbReference>
<keyword evidence="6" id="KW-0975">Bacterial flagellum</keyword>
<keyword evidence="5" id="KW-0964">Secreted</keyword>